<dbReference type="PROSITE" id="PS50191">
    <property type="entry name" value="CRAL_TRIO"/>
    <property type="match status" value="1"/>
</dbReference>
<dbReference type="PANTHER" id="PTHR10174:SF130">
    <property type="entry name" value="ALPHA-TOCOPHEROL TRANSFER PROTEIN-LIKE"/>
    <property type="match status" value="1"/>
</dbReference>
<dbReference type="EMBL" id="OU895878">
    <property type="protein sequence ID" value="CAG9805864.1"/>
    <property type="molecule type" value="Genomic_DNA"/>
</dbReference>
<reference evidence="2" key="1">
    <citation type="submission" date="2022-01" db="EMBL/GenBank/DDBJ databases">
        <authorList>
            <person name="King R."/>
        </authorList>
    </citation>
    <scope>NUCLEOTIDE SEQUENCE</scope>
</reference>
<dbReference type="OrthoDB" id="1434354at2759"/>
<dbReference type="SUPFAM" id="SSF52087">
    <property type="entry name" value="CRAL/TRIO domain"/>
    <property type="match status" value="1"/>
</dbReference>
<sequence>MSCDMRFDYEEALKRQHTDESDVFELREKIRKYSHVPTKLSNKKLLCFLHACNGVDDAAKVISTYYEVRQSCPAVFSNRDPLSNEVQQCLENQYYFHMPNTPSGYSVIYHCLSNNKASNYKFDEACKTFFMTLDSLLCTQGPSNGLIIVFDMKNVGYRHLLRTTIDTLRTFFHYLQDALPARLEAMHIMNCGPVFNLVLAMIKPFMRSEIIQKMHLHPCGIDYKKFHKEHIPSSCLPSDFEGQLDSIIELHKNHCEMLARLREYFIADEKEANLCNA</sequence>
<name>A0A9N9RXW3_9DIPT</name>
<reference evidence="2" key="2">
    <citation type="submission" date="2022-10" db="EMBL/GenBank/DDBJ databases">
        <authorList>
            <consortium name="ENA_rothamsted_submissions"/>
            <consortium name="culmorum"/>
            <person name="King R."/>
        </authorList>
    </citation>
    <scope>NUCLEOTIDE SEQUENCE</scope>
</reference>
<dbReference type="Pfam" id="PF00650">
    <property type="entry name" value="CRAL_TRIO"/>
    <property type="match status" value="1"/>
</dbReference>
<organism evidence="2 3">
    <name type="scientific">Chironomus riparius</name>
    <dbReference type="NCBI Taxonomy" id="315576"/>
    <lineage>
        <taxon>Eukaryota</taxon>
        <taxon>Metazoa</taxon>
        <taxon>Ecdysozoa</taxon>
        <taxon>Arthropoda</taxon>
        <taxon>Hexapoda</taxon>
        <taxon>Insecta</taxon>
        <taxon>Pterygota</taxon>
        <taxon>Neoptera</taxon>
        <taxon>Endopterygota</taxon>
        <taxon>Diptera</taxon>
        <taxon>Nematocera</taxon>
        <taxon>Chironomoidea</taxon>
        <taxon>Chironomidae</taxon>
        <taxon>Chironominae</taxon>
        <taxon>Chironomus</taxon>
    </lineage>
</organism>
<accession>A0A9N9RXW3</accession>
<dbReference type="PRINTS" id="PR00180">
    <property type="entry name" value="CRETINALDHBP"/>
</dbReference>
<evidence type="ECO:0000313" key="2">
    <source>
        <dbReference type="EMBL" id="CAG9805864.1"/>
    </source>
</evidence>
<dbReference type="InterPro" id="IPR001251">
    <property type="entry name" value="CRAL-TRIO_dom"/>
</dbReference>
<dbReference type="SMART" id="SM00516">
    <property type="entry name" value="SEC14"/>
    <property type="match status" value="1"/>
</dbReference>
<dbReference type="Gene3D" id="3.40.525.10">
    <property type="entry name" value="CRAL-TRIO lipid binding domain"/>
    <property type="match status" value="1"/>
</dbReference>
<protein>
    <recommendedName>
        <fullName evidence="1">CRAL-TRIO domain-containing protein</fullName>
    </recommendedName>
</protein>
<dbReference type="GO" id="GO:1902936">
    <property type="term" value="F:phosphatidylinositol bisphosphate binding"/>
    <property type="evidence" value="ECO:0007669"/>
    <property type="project" value="TreeGrafter"/>
</dbReference>
<keyword evidence="3" id="KW-1185">Reference proteome</keyword>
<dbReference type="CDD" id="cd00170">
    <property type="entry name" value="SEC14"/>
    <property type="match status" value="1"/>
</dbReference>
<gene>
    <name evidence="2" type="ORF">CHIRRI_LOCUS8731</name>
</gene>
<evidence type="ECO:0000259" key="1">
    <source>
        <dbReference type="PROSITE" id="PS50191"/>
    </source>
</evidence>
<dbReference type="Proteomes" id="UP001153620">
    <property type="component" value="Chromosome 2"/>
</dbReference>
<feature type="domain" description="CRAL-TRIO" evidence="1">
    <location>
        <begin position="83"/>
        <end position="248"/>
    </location>
</feature>
<dbReference type="SUPFAM" id="SSF46938">
    <property type="entry name" value="CRAL/TRIO N-terminal domain"/>
    <property type="match status" value="1"/>
</dbReference>
<dbReference type="AlphaFoldDB" id="A0A9N9RXW3"/>
<dbReference type="PANTHER" id="PTHR10174">
    <property type="entry name" value="ALPHA-TOCOPHEROL TRANSFER PROTEIN-RELATED"/>
    <property type="match status" value="1"/>
</dbReference>
<proteinExistence type="predicted"/>
<dbReference type="InterPro" id="IPR036865">
    <property type="entry name" value="CRAL-TRIO_dom_sf"/>
</dbReference>
<evidence type="ECO:0000313" key="3">
    <source>
        <dbReference type="Proteomes" id="UP001153620"/>
    </source>
</evidence>
<dbReference type="InterPro" id="IPR036273">
    <property type="entry name" value="CRAL/TRIO_N_dom_sf"/>
</dbReference>
<dbReference type="GO" id="GO:0016020">
    <property type="term" value="C:membrane"/>
    <property type="evidence" value="ECO:0007669"/>
    <property type="project" value="TreeGrafter"/>
</dbReference>